<accession>A0ABQ4KGD2</accession>
<evidence type="ECO:0000313" key="3">
    <source>
        <dbReference type="EMBL" id="GIN56169.1"/>
    </source>
</evidence>
<evidence type="ECO:0000256" key="2">
    <source>
        <dbReference type="SAM" id="MobiDB-lite"/>
    </source>
</evidence>
<evidence type="ECO:0000313" key="4">
    <source>
        <dbReference type="Proteomes" id="UP000679950"/>
    </source>
</evidence>
<dbReference type="SUPFAM" id="SSF140566">
    <property type="entry name" value="FlgN-like"/>
    <property type="match status" value="1"/>
</dbReference>
<sequence length="161" mass="18303">MSIQTLIESMETLLDLHQQLLAMTVKKTEVLQKNDIETLSNMLREEQKVLTAIQVAEQKREKASLLITNHPGEATVSEILKELNDTDQEKLSELQIALIQVLGELQEANALNQQLLQYSLQFVNMNLDLLAPEQELPNYTKEQGPANPYSDHKRSMFDSQA</sequence>
<dbReference type="InterPro" id="IPR007809">
    <property type="entry name" value="FlgN-like"/>
</dbReference>
<dbReference type="RefSeq" id="WP_158320829.1">
    <property type="nucleotide sequence ID" value="NZ_BORB01000002.1"/>
</dbReference>
<feature type="compositionally biased region" description="Basic and acidic residues" evidence="2">
    <location>
        <begin position="150"/>
        <end position="161"/>
    </location>
</feature>
<evidence type="ECO:0000256" key="1">
    <source>
        <dbReference type="ARBA" id="ARBA00022795"/>
    </source>
</evidence>
<dbReference type="EMBL" id="BORB01000002">
    <property type="protein sequence ID" value="GIN56169.1"/>
    <property type="molecule type" value="Genomic_DNA"/>
</dbReference>
<proteinExistence type="predicted"/>
<organism evidence="3 4">
    <name type="scientific">Lederbergia ruris</name>
    <dbReference type="NCBI Taxonomy" id="217495"/>
    <lineage>
        <taxon>Bacteria</taxon>
        <taxon>Bacillati</taxon>
        <taxon>Bacillota</taxon>
        <taxon>Bacilli</taxon>
        <taxon>Bacillales</taxon>
        <taxon>Bacillaceae</taxon>
        <taxon>Lederbergia</taxon>
    </lineage>
</organism>
<keyword evidence="1" id="KW-1005">Bacterial flagellum biogenesis</keyword>
<evidence type="ECO:0008006" key="5">
    <source>
        <dbReference type="Google" id="ProtNLM"/>
    </source>
</evidence>
<dbReference type="Proteomes" id="UP000679950">
    <property type="component" value="Unassembled WGS sequence"/>
</dbReference>
<reference evidence="3 4" key="1">
    <citation type="submission" date="2021-03" db="EMBL/GenBank/DDBJ databases">
        <title>Antimicrobial resistance genes in bacteria isolated from Japanese honey, and their potential for conferring macrolide and lincosamide resistance in the American foulbrood pathogen Paenibacillus larvae.</title>
        <authorList>
            <person name="Okamoto M."/>
            <person name="Kumagai M."/>
            <person name="Kanamori H."/>
            <person name="Takamatsu D."/>
        </authorList>
    </citation>
    <scope>NUCLEOTIDE SEQUENCE [LARGE SCALE GENOMIC DNA]</scope>
    <source>
        <strain evidence="3 4">J8TS2</strain>
    </source>
</reference>
<name>A0ABQ4KGD2_9BACI</name>
<keyword evidence="4" id="KW-1185">Reference proteome</keyword>
<dbReference type="Pfam" id="PF05130">
    <property type="entry name" value="FlgN"/>
    <property type="match status" value="1"/>
</dbReference>
<comment type="caution">
    <text evidence="3">The sequence shown here is derived from an EMBL/GenBank/DDBJ whole genome shotgun (WGS) entry which is preliminary data.</text>
</comment>
<dbReference type="InterPro" id="IPR036679">
    <property type="entry name" value="FlgN-like_sf"/>
</dbReference>
<protein>
    <recommendedName>
        <fullName evidence="5">Flagellar protein FlgN</fullName>
    </recommendedName>
</protein>
<feature type="region of interest" description="Disordered" evidence="2">
    <location>
        <begin position="136"/>
        <end position="161"/>
    </location>
</feature>
<gene>
    <name evidence="3" type="ORF">J8TS2_04880</name>
</gene>
<dbReference type="Gene3D" id="1.20.58.300">
    <property type="entry name" value="FlgN-like"/>
    <property type="match status" value="1"/>
</dbReference>